<keyword evidence="3" id="KW-0808">Transferase</keyword>
<protein>
    <recommendedName>
        <fullName evidence="2">RING-type E3 ubiquitin transferase</fullName>
        <ecNumber evidence="2">2.3.2.27</ecNumber>
    </recommendedName>
</protein>
<dbReference type="Proteomes" id="UP000283530">
    <property type="component" value="Unassembled WGS sequence"/>
</dbReference>
<gene>
    <name evidence="10" type="ORF">CKAN_00393000</name>
</gene>
<dbReference type="SMART" id="SM00744">
    <property type="entry name" value="RINGv"/>
    <property type="match status" value="1"/>
</dbReference>
<dbReference type="EC" id="2.3.2.27" evidence="2"/>
<dbReference type="PANTHER" id="PTHR22937:SF208">
    <property type="entry name" value="RING-TYPE E3 UBIQUITIN TRANSFERASE"/>
    <property type="match status" value="1"/>
</dbReference>
<evidence type="ECO:0000256" key="8">
    <source>
        <dbReference type="PROSITE-ProRule" id="PRU00175"/>
    </source>
</evidence>
<dbReference type="InterPro" id="IPR045191">
    <property type="entry name" value="MBR1/2-like"/>
</dbReference>
<dbReference type="STRING" id="337451.A0A3S3PXW5"/>
<dbReference type="AlphaFoldDB" id="A0A3S3PXW5"/>
<evidence type="ECO:0000256" key="3">
    <source>
        <dbReference type="ARBA" id="ARBA00022679"/>
    </source>
</evidence>
<proteinExistence type="predicted"/>
<keyword evidence="5 8" id="KW-0863">Zinc-finger</keyword>
<dbReference type="SUPFAM" id="SSF57850">
    <property type="entry name" value="RING/U-box"/>
    <property type="match status" value="1"/>
</dbReference>
<dbReference type="EMBL" id="QPKB01000002">
    <property type="protein sequence ID" value="RWR75543.1"/>
    <property type="molecule type" value="Genomic_DNA"/>
</dbReference>
<keyword evidence="6" id="KW-0833">Ubl conjugation pathway</keyword>
<accession>A0A3S3PXW5</accession>
<evidence type="ECO:0000313" key="10">
    <source>
        <dbReference type="EMBL" id="RWR75543.1"/>
    </source>
</evidence>
<evidence type="ECO:0000256" key="5">
    <source>
        <dbReference type="ARBA" id="ARBA00022771"/>
    </source>
</evidence>
<dbReference type="InterPro" id="IPR001841">
    <property type="entry name" value="Znf_RING"/>
</dbReference>
<dbReference type="Gene3D" id="3.30.40.10">
    <property type="entry name" value="Zinc/RING finger domain, C3HC4 (zinc finger)"/>
    <property type="match status" value="1"/>
</dbReference>
<evidence type="ECO:0000256" key="4">
    <source>
        <dbReference type="ARBA" id="ARBA00022723"/>
    </source>
</evidence>
<dbReference type="GO" id="GO:0008270">
    <property type="term" value="F:zinc ion binding"/>
    <property type="evidence" value="ECO:0007669"/>
    <property type="project" value="UniProtKB-KW"/>
</dbReference>
<evidence type="ECO:0000256" key="7">
    <source>
        <dbReference type="ARBA" id="ARBA00022833"/>
    </source>
</evidence>
<comment type="catalytic activity">
    <reaction evidence="1">
        <text>S-ubiquitinyl-[E2 ubiquitin-conjugating enzyme]-L-cysteine + [acceptor protein]-L-lysine = [E2 ubiquitin-conjugating enzyme]-L-cysteine + N(6)-ubiquitinyl-[acceptor protein]-L-lysine.</text>
        <dbReference type="EC" id="2.3.2.27"/>
    </reaction>
</comment>
<dbReference type="InterPro" id="IPR011016">
    <property type="entry name" value="Znf_RING-CH"/>
</dbReference>
<dbReference type="OrthoDB" id="8062037at2759"/>
<reference evidence="10 11" key="1">
    <citation type="journal article" date="2019" name="Nat. Plants">
        <title>Stout camphor tree genome fills gaps in understanding of flowering plant genome evolution.</title>
        <authorList>
            <person name="Chaw S.M."/>
            <person name="Liu Y.C."/>
            <person name="Wu Y.W."/>
            <person name="Wang H.Y."/>
            <person name="Lin C.I."/>
            <person name="Wu C.S."/>
            <person name="Ke H.M."/>
            <person name="Chang L.Y."/>
            <person name="Hsu C.Y."/>
            <person name="Yang H.T."/>
            <person name="Sudianto E."/>
            <person name="Hsu M.H."/>
            <person name="Wu K.P."/>
            <person name="Wang L.N."/>
            <person name="Leebens-Mack J.H."/>
            <person name="Tsai I.J."/>
        </authorList>
    </citation>
    <scope>NUCLEOTIDE SEQUENCE [LARGE SCALE GENOMIC DNA]</scope>
    <source>
        <strain evidence="11">cv. Chaw 1501</strain>
        <tissue evidence="10">Young leaves</tissue>
    </source>
</reference>
<keyword evidence="11" id="KW-1185">Reference proteome</keyword>
<dbReference type="PROSITE" id="PS50089">
    <property type="entry name" value="ZF_RING_2"/>
    <property type="match status" value="1"/>
</dbReference>
<evidence type="ECO:0000259" key="9">
    <source>
        <dbReference type="PROSITE" id="PS50089"/>
    </source>
</evidence>
<dbReference type="SMART" id="SM00184">
    <property type="entry name" value="RING"/>
    <property type="match status" value="1"/>
</dbReference>
<dbReference type="InterPro" id="IPR013083">
    <property type="entry name" value="Znf_RING/FYVE/PHD"/>
</dbReference>
<dbReference type="PANTHER" id="PTHR22937">
    <property type="entry name" value="E3 UBIQUITIN-PROTEIN LIGASE RNF165"/>
    <property type="match status" value="1"/>
</dbReference>
<dbReference type="Pfam" id="PF13639">
    <property type="entry name" value="zf-RING_2"/>
    <property type="match status" value="1"/>
</dbReference>
<name>A0A3S3PXW5_9MAGN</name>
<keyword evidence="7" id="KW-0862">Zinc</keyword>
<keyword evidence="4" id="KW-0479">Metal-binding</keyword>
<organism evidence="10 11">
    <name type="scientific">Cinnamomum micranthum f. kanehirae</name>
    <dbReference type="NCBI Taxonomy" id="337451"/>
    <lineage>
        <taxon>Eukaryota</taxon>
        <taxon>Viridiplantae</taxon>
        <taxon>Streptophyta</taxon>
        <taxon>Embryophyta</taxon>
        <taxon>Tracheophyta</taxon>
        <taxon>Spermatophyta</taxon>
        <taxon>Magnoliopsida</taxon>
        <taxon>Magnoliidae</taxon>
        <taxon>Laurales</taxon>
        <taxon>Lauraceae</taxon>
        <taxon>Cinnamomum</taxon>
    </lineage>
</organism>
<evidence type="ECO:0000256" key="6">
    <source>
        <dbReference type="ARBA" id="ARBA00022786"/>
    </source>
</evidence>
<evidence type="ECO:0000256" key="1">
    <source>
        <dbReference type="ARBA" id="ARBA00000900"/>
    </source>
</evidence>
<evidence type="ECO:0000256" key="2">
    <source>
        <dbReference type="ARBA" id="ARBA00012483"/>
    </source>
</evidence>
<dbReference type="GO" id="GO:0061630">
    <property type="term" value="F:ubiquitin protein ligase activity"/>
    <property type="evidence" value="ECO:0007669"/>
    <property type="project" value="UniProtKB-EC"/>
</dbReference>
<evidence type="ECO:0000313" key="11">
    <source>
        <dbReference type="Proteomes" id="UP000283530"/>
    </source>
</evidence>
<comment type="caution">
    <text evidence="10">The sequence shown here is derived from an EMBL/GenBank/DDBJ whole genome shotgun (WGS) entry which is preliminary data.</text>
</comment>
<sequence length="361" mass="40215">MESTSMVPGASSPQGCSCLSLQSGIDPTAIHFGSTESTSIMAGSPTSQIKSRRRQFALLGAIIRSINRGSPVCVVLPHGTEMRKCSRGYQHQRLNGGVRDNFRIIISSSQLNTASDVPPRPIYWDVHHLLLARLVKWLSNVPRPLYPSFILTHDPIAQNISSPLITQAPSISSEVATLQNRYDALRQQDIWLTLLMNRLDGGSSEGPLPSRMLTEGNEQSRLIFEDILILSQASLHHLTNLHDRHNDMRLDVDNMSYEELLALEDRIGNVNTGLGEEMVNKNLKHSKCVLSTEKDVPKDLCSICQEEYLEEDEAGTLDCGHYFHVSCIKQWLGCKNICPICKSTALSSSDIKFPVRIVHFQ</sequence>
<feature type="domain" description="RING-type" evidence="9">
    <location>
        <begin position="301"/>
        <end position="342"/>
    </location>
</feature>